<evidence type="ECO:0000313" key="1">
    <source>
        <dbReference type="EMBL" id="VDC32151.1"/>
    </source>
</evidence>
<reference evidence="1 2" key="1">
    <citation type="submission" date="2018-11" db="EMBL/GenBank/DDBJ databases">
        <authorList>
            <person name="Criscuolo A."/>
        </authorList>
    </citation>
    <scope>NUCLEOTIDE SEQUENCE [LARGE SCALE GENOMIC DNA]</scope>
    <source>
        <strain evidence="1">AT11b</strain>
    </source>
</reference>
<dbReference type="Proteomes" id="UP000280861">
    <property type="component" value="Unassembled WGS sequence"/>
</dbReference>
<dbReference type="RefSeq" id="WP_124093063.1">
    <property type="nucleotide sequence ID" value="NZ_CBCRYA010000037.1"/>
</dbReference>
<protein>
    <submittedName>
        <fullName evidence="1">Uncharacterized protein</fullName>
    </submittedName>
</protein>
<proteinExistence type="predicted"/>
<accession>A0A3P5XVM0</accession>
<organism evidence="1 2">
    <name type="scientific">Arthrobacter ulcerisalmonis</name>
    <dbReference type="NCBI Taxonomy" id="2483813"/>
    <lineage>
        <taxon>Bacteria</taxon>
        <taxon>Bacillati</taxon>
        <taxon>Actinomycetota</taxon>
        <taxon>Actinomycetes</taxon>
        <taxon>Micrococcales</taxon>
        <taxon>Micrococcaceae</taxon>
        <taxon>Arthrobacter</taxon>
    </lineage>
</organism>
<sequence length="300" mass="33894">MNTDPVLAAAAVVISFISLAIAVRSARVNHRAAKISEWSAAVGNAYASTPPITVRLDRVSYQWANPRSDQLNPSRDERIVLAEAIRRDLFAEVLVEGTITAGDQDALLTYRDHARCGRSVWYPLMNQNVFSVGSRHNVNWSVLEAGASENFTWVDRRSAQEWANIYALYNGNLWDDPELELPQLKSKDIPQILRMVWNFRMTNQSLAMKLIREDKVARSGFRIIGESRLDRRVTVEWSAEVICSALEAFGREDPSEALLWRVAQEIPGPIDDDVIRYRANLSHVLAAIITPRSRRVPGRD</sequence>
<dbReference type="OrthoDB" id="9893198at2"/>
<dbReference type="AlphaFoldDB" id="A0A3P5XVM0"/>
<name>A0A3P5XVM0_9MICC</name>
<gene>
    <name evidence="1" type="ORF">PSET11_02960</name>
</gene>
<keyword evidence="2" id="KW-1185">Reference proteome</keyword>
<dbReference type="EMBL" id="UXAU01000039">
    <property type="protein sequence ID" value="VDC32151.1"/>
    <property type="molecule type" value="Genomic_DNA"/>
</dbReference>
<evidence type="ECO:0000313" key="2">
    <source>
        <dbReference type="Proteomes" id="UP000280861"/>
    </source>
</evidence>